<proteinExistence type="predicted"/>
<evidence type="ECO:0000259" key="2">
    <source>
        <dbReference type="Pfam" id="PF13477"/>
    </source>
</evidence>
<keyword evidence="4" id="KW-1185">Reference proteome</keyword>
<dbReference type="EMBL" id="CP127162">
    <property type="protein sequence ID" value="WIV20007.1"/>
    <property type="molecule type" value="Genomic_DNA"/>
</dbReference>
<evidence type="ECO:0000313" key="4">
    <source>
        <dbReference type="Proteomes" id="UP001236415"/>
    </source>
</evidence>
<dbReference type="CDD" id="cd03808">
    <property type="entry name" value="GT4_CapM-like"/>
    <property type="match status" value="1"/>
</dbReference>
<dbReference type="InterPro" id="IPR001296">
    <property type="entry name" value="Glyco_trans_1"/>
</dbReference>
<feature type="domain" description="Glycosyl transferase family 1" evidence="1">
    <location>
        <begin position="182"/>
        <end position="342"/>
    </location>
</feature>
<feature type="domain" description="Glycosyltransferase subfamily 4-like N-terminal" evidence="2">
    <location>
        <begin position="3"/>
        <end position="145"/>
    </location>
</feature>
<sequence>MKKVLILANHFITIYAFRKELISELLETGIKVYLSIPKSDENDYFREMGCEIIETPIERRSTNPISDFKLMYKYVKIIREIKPELVMTYTIKPNTYGGIAARICRSKTIHTVTGLGSVYIQDMWQKKIAIVLNKIGFKTATKIFFLNDHNEEFYKQIGIINDSNETITVPGSGVNLERFKYVESLNKKKTIFTFVGRVLKDKGIEEFLLAAEEILLEYNDIKFQVVGFVDEAKYVTLLEKYQKMGVIKYLGKRNDIPSIMEKSSCIVLPSYGEGRGTVLQEGAAIGRPLITCNTYGCKDNVDDEYNGFLCNVADVQSLKNAMMKFIRMSEEDRDLMGKRSREKAVKEFDRKIVIEKYMEEIKKIL</sequence>
<dbReference type="Pfam" id="PF00534">
    <property type="entry name" value="Glycos_transf_1"/>
    <property type="match status" value="1"/>
</dbReference>
<dbReference type="RefSeq" id="WP_285746543.1">
    <property type="nucleotide sequence ID" value="NZ_CP127162.1"/>
</dbReference>
<name>A0ABY8X6B3_9BACL</name>
<dbReference type="SUPFAM" id="SSF53756">
    <property type="entry name" value="UDP-Glycosyltransferase/glycogen phosphorylase"/>
    <property type="match status" value="1"/>
</dbReference>
<dbReference type="Pfam" id="PF13477">
    <property type="entry name" value="Glyco_trans_4_2"/>
    <property type="match status" value="1"/>
</dbReference>
<accession>A0ABY8X6B3</accession>
<dbReference type="Proteomes" id="UP001236415">
    <property type="component" value="Chromosome"/>
</dbReference>
<gene>
    <name evidence="3" type="ORF">QPK24_04630</name>
</gene>
<dbReference type="InterPro" id="IPR028098">
    <property type="entry name" value="Glyco_trans_4-like_N"/>
</dbReference>
<evidence type="ECO:0000259" key="1">
    <source>
        <dbReference type="Pfam" id="PF00534"/>
    </source>
</evidence>
<dbReference type="PANTHER" id="PTHR12526">
    <property type="entry name" value="GLYCOSYLTRANSFERASE"/>
    <property type="match status" value="1"/>
</dbReference>
<reference evidence="3 4" key="1">
    <citation type="submission" date="2023-06" db="EMBL/GenBank/DDBJ databases">
        <title>Paenibacillus polygonum sp. nov., an endophytic bacterium, isolated from Polygonum lapathifolium L. in Nanji Wetland National Nature Reserve, South of Poyang Lake, Jiangxi Province, China.</title>
        <authorList>
            <person name="Yu Z."/>
        </authorList>
    </citation>
    <scope>NUCLEOTIDE SEQUENCE [LARGE SCALE GENOMIC DNA]</scope>
    <source>
        <strain evidence="3 4">C31</strain>
    </source>
</reference>
<dbReference type="PANTHER" id="PTHR12526:SF630">
    <property type="entry name" value="GLYCOSYLTRANSFERASE"/>
    <property type="match status" value="1"/>
</dbReference>
<protein>
    <submittedName>
        <fullName evidence="3">Glycosyltransferase family 4 protein</fullName>
    </submittedName>
</protein>
<dbReference type="Gene3D" id="3.40.50.2000">
    <property type="entry name" value="Glycogen Phosphorylase B"/>
    <property type="match status" value="2"/>
</dbReference>
<evidence type="ECO:0000313" key="3">
    <source>
        <dbReference type="EMBL" id="WIV20007.1"/>
    </source>
</evidence>
<organism evidence="3 4">
    <name type="scientific">Paenibacillus polygoni</name>
    <dbReference type="NCBI Taxonomy" id="3050112"/>
    <lineage>
        <taxon>Bacteria</taxon>
        <taxon>Bacillati</taxon>
        <taxon>Bacillota</taxon>
        <taxon>Bacilli</taxon>
        <taxon>Bacillales</taxon>
        <taxon>Paenibacillaceae</taxon>
        <taxon>Paenibacillus</taxon>
    </lineage>
</organism>